<evidence type="ECO:0000313" key="2">
    <source>
        <dbReference type="Proteomes" id="UP000603708"/>
    </source>
</evidence>
<accession>A0A919G685</accession>
<sequence length="152" mass="17317">MPNESDATELREWKKGAQDLLIAVAEEMDINPPDLVLSQPQLLFDTFRELLRSIPIEDLNEDEFYILNSQLAALIAQVLIVEHEAVWMVDTDTKSLSHGHYVLSRQKNSEATPYKVDPFMLVKAELNSEAVDFNRLIGQARTLITWDHPDIG</sequence>
<reference evidence="1" key="1">
    <citation type="journal article" date="2014" name="Int. J. Syst. Evol. Microbiol.">
        <title>Complete genome sequence of Corynebacterium casei LMG S-19264T (=DSM 44701T), isolated from a smear-ripened cheese.</title>
        <authorList>
            <consortium name="US DOE Joint Genome Institute (JGI-PGF)"/>
            <person name="Walter F."/>
            <person name="Albersmeier A."/>
            <person name="Kalinowski J."/>
            <person name="Ruckert C."/>
        </authorList>
    </citation>
    <scope>NUCLEOTIDE SEQUENCE</scope>
    <source>
        <strain evidence="1">JCM 5069</strain>
    </source>
</reference>
<evidence type="ECO:0000313" key="1">
    <source>
        <dbReference type="EMBL" id="GHH78848.1"/>
    </source>
</evidence>
<dbReference type="AlphaFoldDB" id="A0A919G685"/>
<organism evidence="1 2">
    <name type="scientific">Streptomyces sulfonofaciens</name>
    <dbReference type="NCBI Taxonomy" id="68272"/>
    <lineage>
        <taxon>Bacteria</taxon>
        <taxon>Bacillati</taxon>
        <taxon>Actinomycetota</taxon>
        <taxon>Actinomycetes</taxon>
        <taxon>Kitasatosporales</taxon>
        <taxon>Streptomycetaceae</taxon>
        <taxon>Streptomyces</taxon>
    </lineage>
</organism>
<dbReference type="RefSeq" id="WP_189932111.1">
    <property type="nucleotide sequence ID" value="NZ_BNCD01000007.1"/>
</dbReference>
<dbReference type="Proteomes" id="UP000603708">
    <property type="component" value="Unassembled WGS sequence"/>
</dbReference>
<reference evidence="1" key="2">
    <citation type="submission" date="2020-09" db="EMBL/GenBank/DDBJ databases">
        <authorList>
            <person name="Sun Q."/>
            <person name="Ohkuma M."/>
        </authorList>
    </citation>
    <scope>NUCLEOTIDE SEQUENCE</scope>
    <source>
        <strain evidence="1">JCM 5069</strain>
    </source>
</reference>
<keyword evidence="2" id="KW-1185">Reference proteome</keyword>
<protein>
    <submittedName>
        <fullName evidence="1">Uncharacterized protein</fullName>
    </submittedName>
</protein>
<comment type="caution">
    <text evidence="1">The sequence shown here is derived from an EMBL/GenBank/DDBJ whole genome shotgun (WGS) entry which is preliminary data.</text>
</comment>
<dbReference type="EMBL" id="BNCD01000007">
    <property type="protein sequence ID" value="GHH78848.1"/>
    <property type="molecule type" value="Genomic_DNA"/>
</dbReference>
<name>A0A919G685_9ACTN</name>
<proteinExistence type="predicted"/>
<gene>
    <name evidence="1" type="ORF">GCM10018793_30380</name>
</gene>